<dbReference type="InterPro" id="IPR001544">
    <property type="entry name" value="Aminotrans_IV"/>
</dbReference>
<dbReference type="GO" id="GO:0000162">
    <property type="term" value="P:L-tryptophan biosynthetic process"/>
    <property type="evidence" value="ECO:0007669"/>
    <property type="project" value="TreeGrafter"/>
</dbReference>
<dbReference type="RefSeq" id="WP_233130798.1">
    <property type="nucleotide sequence ID" value="NZ_MPSB01000006.1"/>
</dbReference>
<keyword evidence="9" id="KW-1185">Reference proteome</keyword>
<dbReference type="InterPro" id="IPR005801">
    <property type="entry name" value="ADC_synthase"/>
</dbReference>
<evidence type="ECO:0000256" key="5">
    <source>
        <dbReference type="RuleBase" id="RU004106"/>
    </source>
</evidence>
<dbReference type="PANTHER" id="PTHR11236:SF50">
    <property type="entry name" value="AMINODEOXYCHORISMATE SYNTHASE COMPONENT 1"/>
    <property type="match status" value="1"/>
</dbReference>
<comment type="similarity">
    <text evidence="2 5">Belongs to the class-IV pyridoxal-phosphate-dependent aminotransferase family.</text>
</comment>
<evidence type="ECO:0000259" key="7">
    <source>
        <dbReference type="Pfam" id="PF00425"/>
    </source>
</evidence>
<evidence type="ECO:0000313" key="9">
    <source>
        <dbReference type="Proteomes" id="UP000188729"/>
    </source>
</evidence>
<dbReference type="EMBL" id="MPSB01000006">
    <property type="protein sequence ID" value="ONF96144.1"/>
    <property type="molecule type" value="Genomic_DNA"/>
</dbReference>
<feature type="domain" description="Chorismate-utilising enzyme C-terminal" evidence="7">
    <location>
        <begin position="132"/>
        <end position="387"/>
    </location>
</feature>
<protein>
    <recommendedName>
        <fullName evidence="3">Probable branched-chain-amino-acid aminotransferase</fullName>
    </recommendedName>
</protein>
<dbReference type="Proteomes" id="UP000188729">
    <property type="component" value="Unassembled WGS sequence"/>
</dbReference>
<dbReference type="STRING" id="1915074.SPHI_17590"/>
<accession>A0A1V2EVF8</accession>
<dbReference type="InterPro" id="IPR018300">
    <property type="entry name" value="Aminotrans_IV_CS"/>
</dbReference>
<proteinExistence type="inferred from homology"/>
<dbReference type="AlphaFoldDB" id="A0A1V2EVF8"/>
<dbReference type="Pfam" id="PF00425">
    <property type="entry name" value="Chorismate_bind"/>
    <property type="match status" value="1"/>
</dbReference>
<dbReference type="Gene3D" id="3.60.120.10">
    <property type="entry name" value="Anthranilate synthase"/>
    <property type="match status" value="1"/>
</dbReference>
<sequence length="599" mass="63954">MRGVAARGGRGHGPHMPLAAPFVLLDDARTSGAPARLYCDPTAVIEATAIAEVEPALAHIRAAVARGRHAAGFLSYEAGAAFEPRAGAATASPTPLLWFGLFDRYEELADPRTLLPSPAGAWIGAPQPHVTRDQYDAMLGEVLELIAAGDIYQANLTFRARAPFAGDPLALYAAVRGRAQAGWGAVVATGRDTLLSFSPELFFRLDDGSLTCRPMKGTARRDPDPTRDAAIAEALATDEKQRAENLMIVDLMRNDLSRVAAPGSVRVPELFAVEPYPTVHQMTSTVAATLAPGQDAMDVLSALFPCGSITGAPKLRAMQVIAATEQDARGAYTGAIGRSEANGDAQFNVAIRTLHIRDGDQHATLGLGGGIVADSRADCEWDEALAKGAFLTHGQRDPDLIETMHFDPEAGILLIERHLARMKASATTFGFVFDRHEARNELQAATFRLRRPARVRLLASASGRITIEVGPLPPARATPMQVALVPLPVSPADFRLHHKTSNRAFYDDARRASGADEVLFLDPQGFITEGSFTNVFVERDGRLLTPPLVRGLLPGVLRAELIDNGRAIEADLTPDDLAEGLHVGNALRGIMPATLNTAA</sequence>
<evidence type="ECO:0000256" key="1">
    <source>
        <dbReference type="ARBA" id="ARBA00001933"/>
    </source>
</evidence>
<evidence type="ECO:0000256" key="2">
    <source>
        <dbReference type="ARBA" id="ARBA00009320"/>
    </source>
</evidence>
<dbReference type="Gene3D" id="3.20.10.10">
    <property type="entry name" value="D-amino Acid Aminotransferase, subunit A, domain 2"/>
    <property type="match status" value="1"/>
</dbReference>
<dbReference type="InterPro" id="IPR015890">
    <property type="entry name" value="Chorismate_C"/>
</dbReference>
<dbReference type="PROSITE" id="PS00770">
    <property type="entry name" value="AA_TRANSFER_CLASS_4"/>
    <property type="match status" value="1"/>
</dbReference>
<keyword evidence="4 6" id="KW-0663">Pyridoxal phosphate</keyword>
<keyword evidence="8" id="KW-0808">Transferase</keyword>
<dbReference type="SUPFAM" id="SSF56322">
    <property type="entry name" value="ADC synthase"/>
    <property type="match status" value="1"/>
</dbReference>
<evidence type="ECO:0000256" key="3">
    <source>
        <dbReference type="ARBA" id="ARBA00014472"/>
    </source>
</evidence>
<dbReference type="Gene3D" id="3.30.470.10">
    <property type="match status" value="1"/>
</dbReference>
<dbReference type="Pfam" id="PF01063">
    <property type="entry name" value="Aminotran_4"/>
    <property type="match status" value="1"/>
</dbReference>
<evidence type="ECO:0000313" key="8">
    <source>
        <dbReference type="EMBL" id="ONF96144.1"/>
    </source>
</evidence>
<dbReference type="SUPFAM" id="SSF56752">
    <property type="entry name" value="D-aminoacid aminotransferase-like PLP-dependent enzymes"/>
    <property type="match status" value="1"/>
</dbReference>
<dbReference type="GO" id="GO:0046820">
    <property type="term" value="F:4-amino-4-deoxychorismate synthase activity"/>
    <property type="evidence" value="ECO:0007669"/>
    <property type="project" value="TreeGrafter"/>
</dbReference>
<comment type="caution">
    <text evidence="8">The sequence shown here is derived from an EMBL/GenBank/DDBJ whole genome shotgun (WGS) entry which is preliminary data.</text>
</comment>
<dbReference type="GO" id="GO:0009396">
    <property type="term" value="P:folic acid-containing compound biosynthetic process"/>
    <property type="evidence" value="ECO:0007669"/>
    <property type="project" value="InterPro"/>
</dbReference>
<organism evidence="8 9">
    <name type="scientific">Sphingomonas jeddahensis</name>
    <dbReference type="NCBI Taxonomy" id="1915074"/>
    <lineage>
        <taxon>Bacteria</taxon>
        <taxon>Pseudomonadati</taxon>
        <taxon>Pseudomonadota</taxon>
        <taxon>Alphaproteobacteria</taxon>
        <taxon>Sphingomonadales</taxon>
        <taxon>Sphingomonadaceae</taxon>
        <taxon>Sphingomonas</taxon>
    </lineage>
</organism>
<evidence type="ECO:0000256" key="4">
    <source>
        <dbReference type="ARBA" id="ARBA00022898"/>
    </source>
</evidence>
<reference evidence="8 9" key="1">
    <citation type="submission" date="2016-11" db="EMBL/GenBank/DDBJ databases">
        <title>Genome sequence of Sphingomonas jeddahensis G39.</title>
        <authorList>
            <person name="Poehlein A."/>
            <person name="Wuebbeler J.H."/>
            <person name="Steinbuechel A."/>
            <person name="Daniel R."/>
        </authorList>
    </citation>
    <scope>NUCLEOTIDE SEQUENCE [LARGE SCALE GENOMIC DNA]</scope>
    <source>
        <strain evidence="8 9">G39</strain>
    </source>
</reference>
<dbReference type="PRINTS" id="PR00095">
    <property type="entry name" value="ANTSNTHASEI"/>
</dbReference>
<dbReference type="InterPro" id="IPR036038">
    <property type="entry name" value="Aminotransferase-like"/>
</dbReference>
<name>A0A1V2EVF8_9SPHN</name>
<evidence type="ECO:0000256" key="6">
    <source>
        <dbReference type="RuleBase" id="RU004516"/>
    </source>
</evidence>
<gene>
    <name evidence="8" type="primary">pabB</name>
    <name evidence="8" type="ORF">SPHI_17590</name>
</gene>
<comment type="cofactor">
    <cofactor evidence="1 6">
        <name>pyridoxal 5'-phosphate</name>
        <dbReference type="ChEBI" id="CHEBI:597326"/>
    </cofactor>
</comment>
<dbReference type="InterPro" id="IPR043132">
    <property type="entry name" value="BCAT-like_C"/>
</dbReference>
<dbReference type="NCBIfam" id="TIGR00553">
    <property type="entry name" value="pabB"/>
    <property type="match status" value="1"/>
</dbReference>
<dbReference type="InterPro" id="IPR019999">
    <property type="entry name" value="Anth_synth_I-like"/>
</dbReference>
<dbReference type="PANTHER" id="PTHR11236">
    <property type="entry name" value="AMINOBENZOATE/ANTHRANILATE SYNTHASE"/>
    <property type="match status" value="1"/>
</dbReference>
<dbReference type="InterPro" id="IPR043131">
    <property type="entry name" value="BCAT-like_N"/>
</dbReference>
<dbReference type="InterPro" id="IPR005802">
    <property type="entry name" value="ADC_synth_comp_1"/>
</dbReference>
<keyword evidence="8" id="KW-0032">Aminotransferase</keyword>